<feature type="compositionally biased region" description="Polar residues" evidence="1">
    <location>
        <begin position="322"/>
        <end position="342"/>
    </location>
</feature>
<name>A0ABV5TSH7_9ACTN</name>
<sequence length="475" mass="52242">MSEVVPLPSFGEVFFDERGQERVLRVTWHEGTLVLSLWRGEMCTASFRMPMSDVGRLVDTLDEGFVEAGGQYPDEVGEPARAEQPPQAEPQAYGEYPGTGQYARPRPEDYAQPQQYPDPAGHVPSPLDEPRQVAALGPNDVLVARGVVPPLDRSDRPQDRMPPGYGSSDAVPRENMIVNDSLPYGQPQPVEPLGAGPVPGESPYQLPGDRYPPAQPPYGTQQPDPYAAPVHPDSYAPPVPQPDPYAAPPVPQRPDSYAGPADRFGGQGPDPYGVPPQPRPVDPFAPPESRQKPAAPFTPRPDQFFGQFAESAQRPEPDPYGQGQQNSTDPFGFAAQQQSAYGNAQADQYGGGYPPPAQPDPYAFGGRPPQQAGHPADLRDLYGSPPSYPQQDVDPSDPLGLLGQAAPAAPDQRLPRPYVQDPPPHSTGERLRPEQHYDERYDDRRRDDRQYDEGRQYEGGRREGRRRDDRGDRDW</sequence>
<evidence type="ECO:0000313" key="3">
    <source>
        <dbReference type="Proteomes" id="UP001589610"/>
    </source>
</evidence>
<evidence type="ECO:0000256" key="1">
    <source>
        <dbReference type="SAM" id="MobiDB-lite"/>
    </source>
</evidence>
<dbReference type="EMBL" id="JBHMBS010000039">
    <property type="protein sequence ID" value="MFB9681806.1"/>
    <property type="molecule type" value="Genomic_DNA"/>
</dbReference>
<protein>
    <submittedName>
        <fullName evidence="2">Uncharacterized protein</fullName>
    </submittedName>
</protein>
<dbReference type="Proteomes" id="UP001589610">
    <property type="component" value="Unassembled WGS sequence"/>
</dbReference>
<accession>A0ABV5TSH7</accession>
<reference evidence="2 3" key="1">
    <citation type="submission" date="2024-09" db="EMBL/GenBank/DDBJ databases">
        <authorList>
            <person name="Sun Q."/>
            <person name="Mori K."/>
        </authorList>
    </citation>
    <scope>NUCLEOTIDE SEQUENCE [LARGE SCALE GENOMIC DNA]</scope>
    <source>
        <strain evidence="2 3">JCM 3028</strain>
    </source>
</reference>
<proteinExistence type="predicted"/>
<evidence type="ECO:0000313" key="2">
    <source>
        <dbReference type="EMBL" id="MFB9681806.1"/>
    </source>
</evidence>
<organism evidence="2 3">
    <name type="scientific">Streptosporangium vulgare</name>
    <dbReference type="NCBI Taxonomy" id="46190"/>
    <lineage>
        <taxon>Bacteria</taxon>
        <taxon>Bacillati</taxon>
        <taxon>Actinomycetota</taxon>
        <taxon>Actinomycetes</taxon>
        <taxon>Streptosporangiales</taxon>
        <taxon>Streptosporangiaceae</taxon>
        <taxon>Streptosporangium</taxon>
    </lineage>
</organism>
<feature type="compositionally biased region" description="Low complexity" evidence="1">
    <location>
        <begin position="397"/>
        <end position="412"/>
    </location>
</feature>
<feature type="compositionally biased region" description="Basic and acidic residues" evidence="1">
    <location>
        <begin position="427"/>
        <end position="475"/>
    </location>
</feature>
<feature type="compositionally biased region" description="Pro residues" evidence="1">
    <location>
        <begin position="272"/>
        <end position="286"/>
    </location>
</feature>
<feature type="region of interest" description="Disordered" evidence="1">
    <location>
        <begin position="68"/>
        <end position="132"/>
    </location>
</feature>
<feature type="region of interest" description="Disordered" evidence="1">
    <location>
        <begin position="147"/>
        <end position="475"/>
    </location>
</feature>
<comment type="caution">
    <text evidence="2">The sequence shown here is derived from an EMBL/GenBank/DDBJ whole genome shotgun (WGS) entry which is preliminary data.</text>
</comment>
<dbReference type="RefSeq" id="WP_386163126.1">
    <property type="nucleotide sequence ID" value="NZ_JBHMBS010000039.1"/>
</dbReference>
<feature type="compositionally biased region" description="Pro residues" evidence="1">
    <location>
        <begin position="235"/>
        <end position="252"/>
    </location>
</feature>
<feature type="compositionally biased region" description="Low complexity" evidence="1">
    <location>
        <begin position="82"/>
        <end position="92"/>
    </location>
</feature>
<keyword evidence="3" id="KW-1185">Reference proteome</keyword>
<gene>
    <name evidence="2" type="ORF">ACFFRH_40580</name>
</gene>